<dbReference type="InterPro" id="IPR039426">
    <property type="entry name" value="TonB-dep_rcpt-like"/>
</dbReference>
<evidence type="ECO:0000256" key="5">
    <source>
        <dbReference type="ARBA" id="ARBA00022729"/>
    </source>
</evidence>
<evidence type="ECO:0000256" key="3">
    <source>
        <dbReference type="ARBA" id="ARBA00022452"/>
    </source>
</evidence>
<evidence type="ECO:0000256" key="4">
    <source>
        <dbReference type="ARBA" id="ARBA00022692"/>
    </source>
</evidence>
<protein>
    <recommendedName>
        <fullName evidence="9">TonB-dependent receptor</fullName>
    </recommendedName>
</protein>
<evidence type="ECO:0008006" key="9">
    <source>
        <dbReference type="Google" id="ProtNLM"/>
    </source>
</evidence>
<gene>
    <name evidence="8" type="ORF">ENV70_01815</name>
</gene>
<keyword evidence="5" id="KW-0732">Signal</keyword>
<dbReference type="PROSITE" id="PS00018">
    <property type="entry name" value="EF_HAND_1"/>
    <property type="match status" value="1"/>
</dbReference>
<proteinExistence type="predicted"/>
<organism evidence="8">
    <name type="scientific">candidate division WOR-3 bacterium</name>
    <dbReference type="NCBI Taxonomy" id="2052148"/>
    <lineage>
        <taxon>Bacteria</taxon>
        <taxon>Bacteria division WOR-3</taxon>
    </lineage>
</organism>
<evidence type="ECO:0000313" key="8">
    <source>
        <dbReference type="EMBL" id="HHS62340.1"/>
    </source>
</evidence>
<dbReference type="SUPFAM" id="SSF56935">
    <property type="entry name" value="Porins"/>
    <property type="match status" value="1"/>
</dbReference>
<keyword evidence="3" id="KW-1134">Transmembrane beta strand</keyword>
<sequence length="420" mass="49597">MDYKWNQSKYYYNPLPWYYSAFWNYFKLEPYTISGYVEDHWQTNRIIICAGLRHSYIDYGLYQPLIELHPDLDTITKLKRDFFSPRLGIILPVSNSFNIFFDGGEYYYEPDKYSEGPEPERARLFEIGFRMNPTQDFAFNLSLYQRYLYDFAIQKIEDYYGYYLPPSNYYYSYTQIERADVKGIELYLKKSIFAILSSGISYNLQFANQMPVYEYGYYYDYYYPGVDPITGEPINPEKKYYPLSYDCRHSLKANLSLNIEEFFLSLLNNSVLSISFSLYSGLPYTPVDFRGTPLGEINSSRMPGYNDLDLKYQKSFKIGQAKLSIICLINNLFNTKQIVYVYPTTGKPDDHGDPEPPITQFGWLTITSSYYSPQTDLDHNGLITPVEMRDEYIRTLKDYYTNPFHYNSSFRIKFGIGLEI</sequence>
<dbReference type="InterPro" id="IPR018247">
    <property type="entry name" value="EF_Hand_1_Ca_BS"/>
</dbReference>
<dbReference type="PANTHER" id="PTHR30069:SF29">
    <property type="entry name" value="HEMOGLOBIN AND HEMOGLOBIN-HAPTOGLOBIN-BINDING PROTEIN 1-RELATED"/>
    <property type="match status" value="1"/>
</dbReference>
<dbReference type="GO" id="GO:0009279">
    <property type="term" value="C:cell outer membrane"/>
    <property type="evidence" value="ECO:0007669"/>
    <property type="project" value="UniProtKB-SubCell"/>
</dbReference>
<comment type="subcellular location">
    <subcellularLocation>
        <location evidence="1">Cell outer membrane</location>
        <topology evidence="1">Multi-pass membrane protein</topology>
    </subcellularLocation>
</comment>
<keyword evidence="4" id="KW-0812">Transmembrane</keyword>
<dbReference type="Gene3D" id="2.40.170.20">
    <property type="entry name" value="TonB-dependent receptor, beta-barrel domain"/>
    <property type="match status" value="1"/>
</dbReference>
<dbReference type="InterPro" id="IPR036942">
    <property type="entry name" value="Beta-barrel_TonB_sf"/>
</dbReference>
<evidence type="ECO:0000256" key="7">
    <source>
        <dbReference type="ARBA" id="ARBA00023237"/>
    </source>
</evidence>
<evidence type="ECO:0000256" key="2">
    <source>
        <dbReference type="ARBA" id="ARBA00022448"/>
    </source>
</evidence>
<dbReference type="EMBL" id="DTHJ01000044">
    <property type="protein sequence ID" value="HHS62340.1"/>
    <property type="molecule type" value="Genomic_DNA"/>
</dbReference>
<dbReference type="PANTHER" id="PTHR30069">
    <property type="entry name" value="TONB-DEPENDENT OUTER MEMBRANE RECEPTOR"/>
    <property type="match status" value="1"/>
</dbReference>
<name>A0A7C6EG28_UNCW3</name>
<evidence type="ECO:0000256" key="1">
    <source>
        <dbReference type="ARBA" id="ARBA00004571"/>
    </source>
</evidence>
<keyword evidence="2" id="KW-0813">Transport</keyword>
<reference evidence="8" key="1">
    <citation type="journal article" date="2020" name="mSystems">
        <title>Genome- and Community-Level Interaction Insights into Carbon Utilization and Element Cycling Functions of Hydrothermarchaeota in Hydrothermal Sediment.</title>
        <authorList>
            <person name="Zhou Z."/>
            <person name="Liu Y."/>
            <person name="Xu W."/>
            <person name="Pan J."/>
            <person name="Luo Z.H."/>
            <person name="Li M."/>
        </authorList>
    </citation>
    <scope>NUCLEOTIDE SEQUENCE [LARGE SCALE GENOMIC DNA]</scope>
    <source>
        <strain evidence="8">SpSt-783</strain>
    </source>
</reference>
<keyword evidence="7" id="KW-0998">Cell outer membrane</keyword>
<accession>A0A7C6EG28</accession>
<keyword evidence="6" id="KW-0472">Membrane</keyword>
<evidence type="ECO:0000256" key="6">
    <source>
        <dbReference type="ARBA" id="ARBA00023136"/>
    </source>
</evidence>
<comment type="caution">
    <text evidence="8">The sequence shown here is derived from an EMBL/GenBank/DDBJ whole genome shotgun (WGS) entry which is preliminary data.</text>
</comment>
<dbReference type="GO" id="GO:0044718">
    <property type="term" value="P:siderophore transmembrane transport"/>
    <property type="evidence" value="ECO:0007669"/>
    <property type="project" value="TreeGrafter"/>
</dbReference>
<dbReference type="AlphaFoldDB" id="A0A7C6EG28"/>
<dbReference type="GO" id="GO:0015344">
    <property type="term" value="F:siderophore uptake transmembrane transporter activity"/>
    <property type="evidence" value="ECO:0007669"/>
    <property type="project" value="TreeGrafter"/>
</dbReference>